<protein>
    <submittedName>
        <fullName evidence="2">(Mediterranean fruit fly) hypothetical protein</fullName>
    </submittedName>
</protein>
<gene>
    <name evidence="2" type="ORF">CCAP1982_LOCUS62</name>
</gene>
<organism evidence="2 3">
    <name type="scientific">Ceratitis capitata</name>
    <name type="common">Mediterranean fruit fly</name>
    <name type="synonym">Tephritis capitata</name>
    <dbReference type="NCBI Taxonomy" id="7213"/>
    <lineage>
        <taxon>Eukaryota</taxon>
        <taxon>Metazoa</taxon>
        <taxon>Ecdysozoa</taxon>
        <taxon>Arthropoda</taxon>
        <taxon>Hexapoda</taxon>
        <taxon>Insecta</taxon>
        <taxon>Pterygota</taxon>
        <taxon>Neoptera</taxon>
        <taxon>Endopterygota</taxon>
        <taxon>Diptera</taxon>
        <taxon>Brachycera</taxon>
        <taxon>Muscomorpha</taxon>
        <taxon>Tephritoidea</taxon>
        <taxon>Tephritidae</taxon>
        <taxon>Ceratitis</taxon>
        <taxon>Ceratitis</taxon>
    </lineage>
</organism>
<keyword evidence="1" id="KW-0472">Membrane</keyword>
<name>A0A811TYG8_CERCA</name>
<dbReference type="Proteomes" id="UP000606786">
    <property type="component" value="Unassembled WGS sequence"/>
</dbReference>
<reference evidence="2" key="1">
    <citation type="submission" date="2020-11" db="EMBL/GenBank/DDBJ databases">
        <authorList>
            <person name="Whitehead M."/>
        </authorList>
    </citation>
    <scope>NUCLEOTIDE SEQUENCE</scope>
    <source>
        <strain evidence="2">EGII</strain>
    </source>
</reference>
<accession>A0A811TYG8</accession>
<feature type="transmembrane region" description="Helical" evidence="1">
    <location>
        <begin position="27"/>
        <end position="49"/>
    </location>
</feature>
<sequence>MYAYFTFLLTKLNTTQFNFSELFFPNYILLFASNSLHSLSLSIALFFYLASYGSFIDDLVGVPPDIVVGVIVPVVCVYGCCCCCCCCSSPLLSPPFICSISISEQLSECESAESIEVTVVLTSLSLVACGVNVVVSNGFSAAEQ</sequence>
<evidence type="ECO:0000256" key="1">
    <source>
        <dbReference type="SAM" id="Phobius"/>
    </source>
</evidence>
<keyword evidence="3" id="KW-1185">Reference proteome</keyword>
<keyword evidence="1" id="KW-1133">Transmembrane helix</keyword>
<comment type="caution">
    <text evidence="2">The sequence shown here is derived from an EMBL/GenBank/DDBJ whole genome shotgun (WGS) entry which is preliminary data.</text>
</comment>
<keyword evidence="1" id="KW-0812">Transmembrane</keyword>
<dbReference type="EMBL" id="CAJHJT010000001">
    <property type="protein sequence ID" value="CAD6991116.1"/>
    <property type="molecule type" value="Genomic_DNA"/>
</dbReference>
<proteinExistence type="predicted"/>
<evidence type="ECO:0000313" key="2">
    <source>
        <dbReference type="EMBL" id="CAD6991116.1"/>
    </source>
</evidence>
<dbReference type="AlphaFoldDB" id="A0A811TYG8"/>
<evidence type="ECO:0000313" key="3">
    <source>
        <dbReference type="Proteomes" id="UP000606786"/>
    </source>
</evidence>